<dbReference type="Pfam" id="PF13957">
    <property type="entry name" value="YafO_toxin"/>
    <property type="match status" value="1"/>
</dbReference>
<dbReference type="Proteomes" id="UP000254191">
    <property type="component" value="Unassembled WGS sequence"/>
</dbReference>
<evidence type="ECO:0000313" key="2">
    <source>
        <dbReference type="Proteomes" id="UP000254191"/>
    </source>
</evidence>
<proteinExistence type="predicted"/>
<reference evidence="1 2" key="1">
    <citation type="submission" date="2018-06" db="EMBL/GenBank/DDBJ databases">
        <authorList>
            <consortium name="Pathogen Informatics"/>
            <person name="Doyle S."/>
        </authorList>
    </citation>
    <scope>NUCLEOTIDE SEQUENCE [LARGE SCALE GENOMIC DNA]</scope>
    <source>
        <strain evidence="1 2">NCTC11938</strain>
    </source>
</reference>
<organism evidence="1 2">
    <name type="scientific">Proteus mirabilis</name>
    <dbReference type="NCBI Taxonomy" id="584"/>
    <lineage>
        <taxon>Bacteria</taxon>
        <taxon>Pseudomonadati</taxon>
        <taxon>Pseudomonadota</taxon>
        <taxon>Gammaproteobacteria</taxon>
        <taxon>Enterobacterales</taxon>
        <taxon>Morganellaceae</taxon>
        <taxon>Proteus</taxon>
    </lineage>
</organism>
<accession>A0A379GEF8</accession>
<dbReference type="AlphaFoldDB" id="A0A379GEF8"/>
<dbReference type="EMBL" id="UGTS01000006">
    <property type="protein sequence ID" value="SUC39408.1"/>
    <property type="molecule type" value="Genomic_DNA"/>
</dbReference>
<dbReference type="InterPro" id="IPR020353">
    <property type="entry name" value="Toxin_YafO"/>
</dbReference>
<sequence length="136" mass="15454">MPIVTITPRYKDNDVYRKYAAKLSAALNGSSLSGYIGKFADFRNSAIARQSFIEKVHIRTPNEKPWDGETRQAVRVSDNFLVFCKHCMYDDYYQILAIITPDAHARSDALLPILADMAETYFHSLSLKELAGLDQF</sequence>
<evidence type="ECO:0000313" key="1">
    <source>
        <dbReference type="EMBL" id="SUC39408.1"/>
    </source>
</evidence>
<protein>
    <submittedName>
        <fullName evidence="1">Putative toxin YafO</fullName>
    </submittedName>
</protein>
<gene>
    <name evidence="1" type="ORF">NCTC11938_03699</name>
</gene>
<name>A0A379GEF8_PROMI</name>
<dbReference type="RefSeq" id="WP_004244167.1">
    <property type="nucleotide sequence ID" value="NZ_CP026044.1"/>
</dbReference>